<feature type="transmembrane region" description="Helical" evidence="1">
    <location>
        <begin position="258"/>
        <end position="283"/>
    </location>
</feature>
<evidence type="ECO:0000256" key="1">
    <source>
        <dbReference type="SAM" id="Phobius"/>
    </source>
</evidence>
<keyword evidence="1" id="KW-0812">Transmembrane</keyword>
<dbReference type="OrthoDB" id="117941at2759"/>
<protein>
    <submittedName>
        <fullName evidence="2">Unnamed protein product</fullName>
    </submittedName>
</protein>
<evidence type="ECO:0000313" key="2">
    <source>
        <dbReference type="EMBL" id="GMF51415.1"/>
    </source>
</evidence>
<proteinExistence type="predicted"/>
<name>A0A9W6Y2V8_9STRA</name>
<organism evidence="2 3">
    <name type="scientific">Phytophthora fragariaefolia</name>
    <dbReference type="NCBI Taxonomy" id="1490495"/>
    <lineage>
        <taxon>Eukaryota</taxon>
        <taxon>Sar</taxon>
        <taxon>Stramenopiles</taxon>
        <taxon>Oomycota</taxon>
        <taxon>Peronosporomycetes</taxon>
        <taxon>Peronosporales</taxon>
        <taxon>Peronosporaceae</taxon>
        <taxon>Phytophthora</taxon>
    </lineage>
</organism>
<keyword evidence="3" id="KW-1185">Reference proteome</keyword>
<dbReference type="AlphaFoldDB" id="A0A9W6Y2V8"/>
<keyword evidence="1" id="KW-0472">Membrane</keyword>
<evidence type="ECO:0000313" key="3">
    <source>
        <dbReference type="Proteomes" id="UP001165121"/>
    </source>
</evidence>
<keyword evidence="1" id="KW-1133">Transmembrane helix</keyword>
<feature type="transmembrane region" description="Helical" evidence="1">
    <location>
        <begin position="303"/>
        <end position="320"/>
    </location>
</feature>
<feature type="transmembrane region" description="Helical" evidence="1">
    <location>
        <begin position="228"/>
        <end position="246"/>
    </location>
</feature>
<reference evidence="2" key="1">
    <citation type="submission" date="2023-04" db="EMBL/GenBank/DDBJ databases">
        <title>Phytophthora fragariaefolia NBRC 109709.</title>
        <authorList>
            <person name="Ichikawa N."/>
            <person name="Sato H."/>
            <person name="Tonouchi N."/>
        </authorList>
    </citation>
    <scope>NUCLEOTIDE SEQUENCE</scope>
    <source>
        <strain evidence="2">NBRC 109709</strain>
    </source>
</reference>
<accession>A0A9W6Y2V8</accession>
<comment type="caution">
    <text evidence="2">The sequence shown here is derived from an EMBL/GenBank/DDBJ whole genome shotgun (WGS) entry which is preliminary data.</text>
</comment>
<gene>
    <name evidence="2" type="ORF">Pfra01_002076800</name>
</gene>
<dbReference type="Proteomes" id="UP001165121">
    <property type="component" value="Unassembled WGS sequence"/>
</dbReference>
<sequence>MIPVEVIFTADYFNAVYVATWMQSSSVQSVIAITITDLSQTMFMLYGLHCRTIKILSRLHRTVGDAADTGNMLSMICWLCRHPDRFETQAHERIRRRSCLPHDISPANTSVLDSLNHILPEPCRMARGLEHVQPHGSPRISSLPVMYQSKPTQLCCLRAKSARSRLKGVHPIGPEPRLVTVDRSPPSDIIACRPRSAHQRPTVLLNSLEALFTAECLIISAYLEAFMPVFYCIYMMVMVHLQSAQYHREMNGITRENVVTTIIPLFVFGILQIISFVILGVVIRNNCGMNVLYQLAFVLEKQMALVQCKMILWMLITLCFRVQHFGACTIDNSNDANGWTDTSFF</sequence>
<dbReference type="EMBL" id="BSXT01002904">
    <property type="protein sequence ID" value="GMF51415.1"/>
    <property type="molecule type" value="Genomic_DNA"/>
</dbReference>